<dbReference type="PANTHER" id="PTHR46082:SF6">
    <property type="entry name" value="AAA+ ATPASE DOMAIN-CONTAINING PROTEIN-RELATED"/>
    <property type="match status" value="1"/>
</dbReference>
<dbReference type="InterPro" id="IPR035994">
    <property type="entry name" value="Nucleoside_phosphorylase_sf"/>
</dbReference>
<protein>
    <submittedName>
        <fullName evidence="2">Futalosine hydrolase</fullName>
    </submittedName>
</protein>
<dbReference type="AlphaFoldDB" id="A0AA37HQ63"/>
<feature type="domain" description="Nucleoside phosphorylase" evidence="1">
    <location>
        <begin position="335"/>
        <end position="617"/>
    </location>
</feature>
<name>A0AA37HQ63_9HYPH</name>
<keyword evidence="2" id="KW-0378">Hydrolase</keyword>
<dbReference type="EMBL" id="BPQM01000064">
    <property type="protein sequence ID" value="GJD79536.1"/>
    <property type="molecule type" value="Genomic_DNA"/>
</dbReference>
<comment type="caution">
    <text evidence="2">The sequence shown here is derived from an EMBL/GenBank/DDBJ whole genome shotgun (WGS) entry which is preliminary data.</text>
</comment>
<proteinExistence type="predicted"/>
<dbReference type="Pfam" id="PF01048">
    <property type="entry name" value="PNP_UDP_1"/>
    <property type="match status" value="1"/>
</dbReference>
<accession>A0AA37HQ63</accession>
<evidence type="ECO:0000259" key="1">
    <source>
        <dbReference type="Pfam" id="PF01048"/>
    </source>
</evidence>
<dbReference type="SUPFAM" id="SSF53167">
    <property type="entry name" value="Purine and uridine phosphorylases"/>
    <property type="match status" value="1"/>
</dbReference>
<keyword evidence="3" id="KW-1185">Reference proteome</keyword>
<organism evidence="2 3">
    <name type="scientific">Methylobacterium gregans</name>
    <dbReference type="NCBI Taxonomy" id="374424"/>
    <lineage>
        <taxon>Bacteria</taxon>
        <taxon>Pseudomonadati</taxon>
        <taxon>Pseudomonadota</taxon>
        <taxon>Alphaproteobacteria</taxon>
        <taxon>Hyphomicrobiales</taxon>
        <taxon>Methylobacteriaceae</taxon>
        <taxon>Methylobacterium</taxon>
    </lineage>
</organism>
<dbReference type="RefSeq" id="WP_238303515.1">
    <property type="nucleotide sequence ID" value="NZ_BPQM01000064.1"/>
</dbReference>
<dbReference type="InterPro" id="IPR053137">
    <property type="entry name" value="NLR-like"/>
</dbReference>
<gene>
    <name evidence="2" type="primary">mqnB</name>
    <name evidence="2" type="ORF">NBEOAGPD_2765</name>
</gene>
<evidence type="ECO:0000313" key="2">
    <source>
        <dbReference type="EMBL" id="GJD79536.1"/>
    </source>
</evidence>
<evidence type="ECO:0000313" key="3">
    <source>
        <dbReference type="Proteomes" id="UP001055108"/>
    </source>
</evidence>
<dbReference type="InterPro" id="IPR000845">
    <property type="entry name" value="Nucleoside_phosphorylase_d"/>
</dbReference>
<sequence length="633" mass="69647">MRSPAAAADEAVQHGLTGLRRPAVFLHFFDVHFLEEKGVDRFMDQAIAEARLATRLAVLLADDVLVPASSRIESELCKRVLLEFPHRIFADHFTMVGSGASFEEFIEEKRSQYRADQAQGIAYREAGIGIDLPWRTRRRSATADIATDWKRALPSGAAESLFKALHGDLPKDIERIWEGIPERLGASAFIVENVIPLLFGRPNAGLIVRNRLHGIVNKSYFGSYGKDILGSVFRRMRYLESPDSIPSGDPANDLDFQRLVASCRDTGVLKDIVKARLPALLTLRDDPRLAAAYALAHPTPLPPTGEGRMGPTWKGHVIGDGMKGEDKVAGACPRVLIVTALPREAAAVLATFDEWSDAPGHANDPNVYREGRYRMPDGTMRKVLLASLPIMGTDMAATVATNAFRTHPRIGYALMVGIAGACPNPDLAEEHVRLGDVVVSDAKGVFDYGHVKRTPEGDENRGSHQRVSGSLLGIFGMLSSEELLGKRPWEAILGSTLAKPDTSWRFRRPGDDKDVLHRFVDGKAEAIPHPEDADRRPGHPRLHGGAIGTADILLKEPHLRDVLRDCYAVRAVEMEGSGMQTASWLSGREFIVVRGTCDYADPMKNNDWQHYAALAAASVARSMVERMPVEWFD</sequence>
<reference evidence="2" key="2">
    <citation type="submission" date="2021-08" db="EMBL/GenBank/DDBJ databases">
        <authorList>
            <person name="Tani A."/>
            <person name="Ola A."/>
            <person name="Ogura Y."/>
            <person name="Katsura K."/>
            <person name="Hayashi T."/>
        </authorList>
    </citation>
    <scope>NUCLEOTIDE SEQUENCE</scope>
    <source>
        <strain evidence="2">NBRC 103626</strain>
    </source>
</reference>
<dbReference type="PANTHER" id="PTHR46082">
    <property type="entry name" value="ATP/GTP-BINDING PROTEIN-RELATED"/>
    <property type="match status" value="1"/>
</dbReference>
<dbReference type="Gene3D" id="3.40.50.1580">
    <property type="entry name" value="Nucleoside phosphorylase domain"/>
    <property type="match status" value="1"/>
</dbReference>
<dbReference type="Proteomes" id="UP001055108">
    <property type="component" value="Unassembled WGS sequence"/>
</dbReference>
<dbReference type="GO" id="GO:0016787">
    <property type="term" value="F:hydrolase activity"/>
    <property type="evidence" value="ECO:0007669"/>
    <property type="project" value="UniProtKB-KW"/>
</dbReference>
<reference evidence="2" key="1">
    <citation type="journal article" date="2016" name="Front. Microbiol.">
        <title>Genome Sequence of the Piezophilic, Mesophilic Sulfate-Reducing Bacterium Desulfovibrio indicus J2T.</title>
        <authorList>
            <person name="Cao J."/>
            <person name="Maignien L."/>
            <person name="Shao Z."/>
            <person name="Alain K."/>
            <person name="Jebbar M."/>
        </authorList>
    </citation>
    <scope>NUCLEOTIDE SEQUENCE</scope>
    <source>
        <strain evidence="2">NBRC 103626</strain>
    </source>
</reference>
<dbReference type="GO" id="GO:0009116">
    <property type="term" value="P:nucleoside metabolic process"/>
    <property type="evidence" value="ECO:0007669"/>
    <property type="project" value="InterPro"/>
</dbReference>